<evidence type="ECO:0000256" key="3">
    <source>
        <dbReference type="PROSITE-ProRule" id="PRU00175"/>
    </source>
</evidence>
<keyword evidence="1 3" id="KW-0863">Zinc-finger</keyword>
<reference evidence="6 7" key="1">
    <citation type="submission" date="2022-05" db="EMBL/GenBank/DDBJ databases">
        <authorList>
            <consortium name="Genoscope - CEA"/>
            <person name="William W."/>
        </authorList>
    </citation>
    <scope>NUCLEOTIDE SEQUENCE [LARGE SCALE GENOMIC DNA]</scope>
</reference>
<feature type="domain" description="RING-type" evidence="5">
    <location>
        <begin position="303"/>
        <end position="347"/>
    </location>
</feature>
<evidence type="ECO:0000313" key="7">
    <source>
        <dbReference type="Proteomes" id="UP001159405"/>
    </source>
</evidence>
<feature type="region of interest" description="Disordered" evidence="4">
    <location>
        <begin position="369"/>
        <end position="398"/>
    </location>
</feature>
<dbReference type="InterPro" id="IPR013083">
    <property type="entry name" value="Znf_RING/FYVE/PHD"/>
</dbReference>
<evidence type="ECO:0000256" key="4">
    <source>
        <dbReference type="SAM" id="MobiDB-lite"/>
    </source>
</evidence>
<dbReference type="Proteomes" id="UP001159405">
    <property type="component" value="Unassembled WGS sequence"/>
</dbReference>
<dbReference type="PROSITE" id="PS50089">
    <property type="entry name" value="ZF_RING_2"/>
    <property type="match status" value="1"/>
</dbReference>
<keyword evidence="2" id="KW-0862">Zinc</keyword>
<feature type="non-terminal residue" evidence="6">
    <location>
        <position position="407"/>
    </location>
</feature>
<accession>A0ABN8MXB5</accession>
<evidence type="ECO:0000259" key="5">
    <source>
        <dbReference type="PROSITE" id="PS50089"/>
    </source>
</evidence>
<proteinExistence type="predicted"/>
<evidence type="ECO:0000256" key="1">
    <source>
        <dbReference type="ARBA" id="ARBA00022771"/>
    </source>
</evidence>
<keyword evidence="1 3" id="KW-0479">Metal-binding</keyword>
<organism evidence="6 7">
    <name type="scientific">Porites lobata</name>
    <dbReference type="NCBI Taxonomy" id="104759"/>
    <lineage>
        <taxon>Eukaryota</taxon>
        <taxon>Metazoa</taxon>
        <taxon>Cnidaria</taxon>
        <taxon>Anthozoa</taxon>
        <taxon>Hexacorallia</taxon>
        <taxon>Scleractinia</taxon>
        <taxon>Fungiina</taxon>
        <taxon>Poritidae</taxon>
        <taxon>Porites</taxon>
    </lineage>
</organism>
<dbReference type="EMBL" id="CALNXK010000006">
    <property type="protein sequence ID" value="CAH3038116.1"/>
    <property type="molecule type" value="Genomic_DNA"/>
</dbReference>
<dbReference type="SUPFAM" id="SSF57850">
    <property type="entry name" value="RING/U-box"/>
    <property type="match status" value="1"/>
</dbReference>
<evidence type="ECO:0000313" key="6">
    <source>
        <dbReference type="EMBL" id="CAH3038116.1"/>
    </source>
</evidence>
<evidence type="ECO:0000256" key="2">
    <source>
        <dbReference type="ARBA" id="ARBA00022833"/>
    </source>
</evidence>
<sequence>MSDVYIKIKMDEKEVKLKSSTLNNSNLAMIFRLDLNQGIYISSEEGEIILPSDTGFYHVEDLEKTYFVNGERMSPNSVSSVVPAMQSTSLGIPLSYQRTAKRSNLNPPPGQSAQAILKRPTFTTAKKGQVAWKKSLVVVDVLPSGEIREKFQVHMSLTEETSSVGEVQRLLKQQLGFEVILLDAKHLPVMGGETTNGSQFWRGNRKILAAKKSQLSYLRRGKGKKKKSRTDDILDRLRRIVSEPAEEEEEEEEDITEIGLAGPSHQQTKQVQIQQLPAAAADCSTQQTVEEEAAKILKAIFKCSICLSECKLPAAACASCYAVIGCVHCLEQWIESSSSLSKCPLCRTTADYALVPLVREIANILGQSVPRASGDDGGSDTDTIPYGRADNEQYHSDDDFEVLPPMM</sequence>
<keyword evidence="7" id="KW-1185">Reference proteome</keyword>
<dbReference type="Gene3D" id="3.30.40.10">
    <property type="entry name" value="Zinc/RING finger domain, C3HC4 (zinc finger)"/>
    <property type="match status" value="1"/>
</dbReference>
<comment type="caution">
    <text evidence="6">The sequence shown here is derived from an EMBL/GenBank/DDBJ whole genome shotgun (WGS) entry which is preliminary data.</text>
</comment>
<protein>
    <recommendedName>
        <fullName evidence="5">RING-type domain-containing protein</fullName>
    </recommendedName>
</protein>
<dbReference type="InterPro" id="IPR001841">
    <property type="entry name" value="Znf_RING"/>
</dbReference>
<name>A0ABN8MXB5_9CNID</name>
<gene>
    <name evidence="6" type="ORF">PLOB_00039658</name>
</gene>